<accession>G9HRH1</accession>
<geneLocation type="mitochondrion" evidence="1"/>
<name>G9HRH1_9SPIT</name>
<organism evidence="1">
    <name type="scientific">Oxytricha trifallax</name>
    <dbReference type="NCBI Taxonomy" id="1172189"/>
    <lineage>
        <taxon>Eukaryota</taxon>
        <taxon>Sar</taxon>
        <taxon>Alveolata</taxon>
        <taxon>Ciliophora</taxon>
        <taxon>Intramacronucleata</taxon>
        <taxon>Spirotrichea</taxon>
        <taxon>Stichotrichia</taxon>
        <taxon>Sporadotrichida</taxon>
        <taxon>Oxytrichidae</taxon>
        <taxon>Oxytrichinae</taxon>
        <taxon>Oxytricha</taxon>
    </lineage>
</organism>
<proteinExistence type="predicted"/>
<reference evidence="1" key="1">
    <citation type="journal article" date="2012" name="Genome Biol. Evol.">
        <title>The Oxytricha trifallax Mitochondrial Genome.</title>
        <authorList>
            <person name="Swart E.C."/>
            <person name="Nowacki M."/>
            <person name="Shum J."/>
            <person name="Stiles H."/>
            <person name="Higgins B.P."/>
            <person name="Doak T.G."/>
            <person name="Schotanus K."/>
            <person name="Magrini V.J."/>
            <person name="Minx P."/>
            <person name="Mardis E.R."/>
            <person name="Landweber L.F."/>
        </authorList>
    </citation>
    <scope>NUCLEOTIDE SEQUENCE</scope>
</reference>
<evidence type="ECO:0000313" key="1">
    <source>
        <dbReference type="EMBL" id="AEV66683.1"/>
    </source>
</evidence>
<gene>
    <name evidence="1" type="primary">orf568</name>
</gene>
<dbReference type="EMBL" id="JN383843">
    <property type="protein sequence ID" value="AEV66683.1"/>
    <property type="molecule type" value="Genomic_DNA"/>
</dbReference>
<keyword evidence="1" id="KW-0496">Mitochondrion</keyword>
<sequence length="57" mass="7218">MAVLKSRKKLNNKKHWAKLYNFQYRTKTYRQLSNKIKKTLFKKNFKSNHFFNHFFLY</sequence>
<dbReference type="AlphaFoldDB" id="G9HRH1"/>
<protein>
    <submittedName>
        <fullName evidence="1">Uncharacterized protein</fullName>
    </submittedName>
</protein>